<accession>A0A2R6WPD4</accession>
<protein>
    <submittedName>
        <fullName evidence="1">Uncharacterized protein</fullName>
    </submittedName>
</protein>
<sequence>MHCPPLCEPECCQSVRARDRHQIDLIVNPRSDAAFAKIVRLLLLLLPVLCVVKNRTASLSHILRCLFSDAISFSFLFCHHGLVSESFESVPTESSGCFKPVFIHPRANPVHFAADSNSHSSPLHSTARTARTSFDRQISPSLPLSLPLSHRVCQ</sequence>
<dbReference type="AlphaFoldDB" id="A0A2R6WPD4"/>
<gene>
    <name evidence="1" type="ORF">MARPO_0069s0057</name>
</gene>
<evidence type="ECO:0000313" key="2">
    <source>
        <dbReference type="Proteomes" id="UP000244005"/>
    </source>
</evidence>
<proteinExistence type="predicted"/>
<dbReference type="EMBL" id="KZ772741">
    <property type="protein sequence ID" value="PTQ35718.1"/>
    <property type="molecule type" value="Genomic_DNA"/>
</dbReference>
<keyword evidence="2" id="KW-1185">Reference proteome</keyword>
<evidence type="ECO:0000313" key="1">
    <source>
        <dbReference type="EMBL" id="PTQ35718.1"/>
    </source>
</evidence>
<organism evidence="1 2">
    <name type="scientific">Marchantia polymorpha</name>
    <name type="common">Common liverwort</name>
    <name type="synonym">Marchantia aquatica</name>
    <dbReference type="NCBI Taxonomy" id="3197"/>
    <lineage>
        <taxon>Eukaryota</taxon>
        <taxon>Viridiplantae</taxon>
        <taxon>Streptophyta</taxon>
        <taxon>Embryophyta</taxon>
        <taxon>Marchantiophyta</taxon>
        <taxon>Marchantiopsida</taxon>
        <taxon>Marchantiidae</taxon>
        <taxon>Marchantiales</taxon>
        <taxon>Marchantiaceae</taxon>
        <taxon>Marchantia</taxon>
    </lineage>
</organism>
<reference evidence="2" key="1">
    <citation type="journal article" date="2017" name="Cell">
        <title>Insights into land plant evolution garnered from the Marchantia polymorpha genome.</title>
        <authorList>
            <person name="Bowman J.L."/>
            <person name="Kohchi T."/>
            <person name="Yamato K.T."/>
            <person name="Jenkins J."/>
            <person name="Shu S."/>
            <person name="Ishizaki K."/>
            <person name="Yamaoka S."/>
            <person name="Nishihama R."/>
            <person name="Nakamura Y."/>
            <person name="Berger F."/>
            <person name="Adam C."/>
            <person name="Aki S.S."/>
            <person name="Althoff F."/>
            <person name="Araki T."/>
            <person name="Arteaga-Vazquez M.A."/>
            <person name="Balasubrmanian S."/>
            <person name="Barry K."/>
            <person name="Bauer D."/>
            <person name="Boehm C.R."/>
            <person name="Briginshaw L."/>
            <person name="Caballero-Perez J."/>
            <person name="Catarino B."/>
            <person name="Chen F."/>
            <person name="Chiyoda S."/>
            <person name="Chovatia M."/>
            <person name="Davies K.M."/>
            <person name="Delmans M."/>
            <person name="Demura T."/>
            <person name="Dierschke T."/>
            <person name="Dolan L."/>
            <person name="Dorantes-Acosta A.E."/>
            <person name="Eklund D.M."/>
            <person name="Florent S.N."/>
            <person name="Flores-Sandoval E."/>
            <person name="Fujiyama A."/>
            <person name="Fukuzawa H."/>
            <person name="Galik B."/>
            <person name="Grimanelli D."/>
            <person name="Grimwood J."/>
            <person name="Grossniklaus U."/>
            <person name="Hamada T."/>
            <person name="Haseloff J."/>
            <person name="Hetherington A.J."/>
            <person name="Higo A."/>
            <person name="Hirakawa Y."/>
            <person name="Hundley H.N."/>
            <person name="Ikeda Y."/>
            <person name="Inoue K."/>
            <person name="Inoue S.I."/>
            <person name="Ishida S."/>
            <person name="Jia Q."/>
            <person name="Kakita M."/>
            <person name="Kanazawa T."/>
            <person name="Kawai Y."/>
            <person name="Kawashima T."/>
            <person name="Kennedy M."/>
            <person name="Kinose K."/>
            <person name="Kinoshita T."/>
            <person name="Kohara Y."/>
            <person name="Koide E."/>
            <person name="Komatsu K."/>
            <person name="Kopischke S."/>
            <person name="Kubo M."/>
            <person name="Kyozuka J."/>
            <person name="Lagercrantz U."/>
            <person name="Lin S.S."/>
            <person name="Lindquist E."/>
            <person name="Lipzen A.M."/>
            <person name="Lu C.W."/>
            <person name="De Luna E."/>
            <person name="Martienssen R.A."/>
            <person name="Minamino N."/>
            <person name="Mizutani M."/>
            <person name="Mizutani M."/>
            <person name="Mochizuki N."/>
            <person name="Monte I."/>
            <person name="Mosher R."/>
            <person name="Nagasaki H."/>
            <person name="Nakagami H."/>
            <person name="Naramoto S."/>
            <person name="Nishitani K."/>
            <person name="Ohtani M."/>
            <person name="Okamoto T."/>
            <person name="Okumura M."/>
            <person name="Phillips J."/>
            <person name="Pollak B."/>
            <person name="Reinders A."/>
            <person name="Rovekamp M."/>
            <person name="Sano R."/>
            <person name="Sawa S."/>
            <person name="Schmid M.W."/>
            <person name="Shirakawa M."/>
            <person name="Solano R."/>
            <person name="Spunde A."/>
            <person name="Suetsugu N."/>
            <person name="Sugano S."/>
            <person name="Sugiyama A."/>
            <person name="Sun R."/>
            <person name="Suzuki Y."/>
            <person name="Takenaka M."/>
            <person name="Takezawa D."/>
            <person name="Tomogane H."/>
            <person name="Tsuzuki M."/>
            <person name="Ueda T."/>
            <person name="Umeda M."/>
            <person name="Ward J.M."/>
            <person name="Watanabe Y."/>
            <person name="Yazaki K."/>
            <person name="Yokoyama R."/>
            <person name="Yoshitake Y."/>
            <person name="Yotsui I."/>
            <person name="Zachgo S."/>
            <person name="Schmutz J."/>
        </authorList>
    </citation>
    <scope>NUCLEOTIDE SEQUENCE [LARGE SCALE GENOMIC DNA]</scope>
    <source>
        <strain evidence="2">Tak-1</strain>
    </source>
</reference>
<name>A0A2R6WPD4_MARPO</name>
<dbReference type="Gramene" id="Mp2g24080.1">
    <property type="protein sequence ID" value="Mp2g24080.1.cds1"/>
    <property type="gene ID" value="Mp2g24080"/>
</dbReference>
<dbReference type="Proteomes" id="UP000244005">
    <property type="component" value="Unassembled WGS sequence"/>
</dbReference>